<comment type="caution">
    <text evidence="8">The sequence shown here is derived from an EMBL/GenBank/DDBJ whole genome shotgun (WGS) entry which is preliminary data.</text>
</comment>
<keyword evidence="4" id="KW-0238">DNA-binding</keyword>
<dbReference type="Pfam" id="PF08220">
    <property type="entry name" value="HTH_DeoR"/>
    <property type="match status" value="1"/>
</dbReference>
<evidence type="ECO:0000313" key="9">
    <source>
        <dbReference type="Proteomes" id="UP000051568"/>
    </source>
</evidence>
<evidence type="ECO:0000256" key="5">
    <source>
        <dbReference type="ARBA" id="ARBA00023163"/>
    </source>
</evidence>
<dbReference type="InterPro" id="IPR018356">
    <property type="entry name" value="Tscrpt_reg_HTH_DeoR_CS"/>
</dbReference>
<dbReference type="SMART" id="SM00420">
    <property type="entry name" value="HTH_DEOR"/>
    <property type="match status" value="1"/>
</dbReference>
<dbReference type="STRING" id="319652.IV80_GL000782"/>
<dbReference type="AlphaFoldDB" id="A0A0R2IR54"/>
<name>A0A0R2IR54_9LACO</name>
<dbReference type="InterPro" id="IPR050313">
    <property type="entry name" value="Carb_Metab_HTH_regulators"/>
</dbReference>
<reference evidence="8 9" key="1">
    <citation type="journal article" date="2015" name="Genome Announc.">
        <title>Expanding the biotechnology potential of lactobacilli through comparative genomics of 213 strains and associated genera.</title>
        <authorList>
            <person name="Sun Z."/>
            <person name="Harris H.M."/>
            <person name="McCann A."/>
            <person name="Guo C."/>
            <person name="Argimon S."/>
            <person name="Zhang W."/>
            <person name="Yang X."/>
            <person name="Jeffery I.B."/>
            <person name="Cooney J.C."/>
            <person name="Kagawa T.F."/>
            <person name="Liu W."/>
            <person name="Song Y."/>
            <person name="Salvetti E."/>
            <person name="Wrobel A."/>
            <person name="Rasinkangas P."/>
            <person name="Parkhill J."/>
            <person name="Rea M.C."/>
            <person name="O'Sullivan O."/>
            <person name="Ritari J."/>
            <person name="Douillard F.P."/>
            <person name="Paul Ross R."/>
            <person name="Yang R."/>
            <person name="Briner A.E."/>
            <person name="Felis G.E."/>
            <person name="de Vos W.M."/>
            <person name="Barrangou R."/>
            <person name="Klaenhammer T.R."/>
            <person name="Caufield P.W."/>
            <person name="Cui Y."/>
            <person name="Zhang H."/>
            <person name="O'Toole P.W."/>
        </authorList>
    </citation>
    <scope>NUCLEOTIDE SEQUENCE [LARGE SCALE GENOMIC DNA]</scope>
    <source>
        <strain evidence="8 9">DSM 17757</strain>
    </source>
</reference>
<dbReference type="PANTHER" id="PTHR30363:SF4">
    <property type="entry name" value="GLYCEROL-3-PHOSPHATE REGULON REPRESSOR"/>
    <property type="match status" value="1"/>
</dbReference>
<dbReference type="EMBL" id="JQBR01000002">
    <property type="protein sequence ID" value="KRN67246.1"/>
    <property type="molecule type" value="Genomic_DNA"/>
</dbReference>
<keyword evidence="8" id="KW-0808">Transferase</keyword>
<keyword evidence="5" id="KW-0804">Transcription</keyword>
<proteinExistence type="predicted"/>
<dbReference type="PROSITE" id="PS00894">
    <property type="entry name" value="HTH_DEOR_1"/>
    <property type="match status" value="1"/>
</dbReference>
<dbReference type="InterPro" id="IPR001034">
    <property type="entry name" value="DeoR_HTH"/>
</dbReference>
<dbReference type="Gene3D" id="1.10.10.10">
    <property type="entry name" value="Winged helix-like DNA-binding domain superfamily/Winged helix DNA-binding domain"/>
    <property type="match status" value="1"/>
</dbReference>
<dbReference type="SUPFAM" id="SSF46785">
    <property type="entry name" value="Winged helix' DNA-binding domain"/>
    <property type="match status" value="1"/>
</dbReference>
<keyword evidence="3" id="KW-0805">Transcription regulation</keyword>
<dbReference type="InterPro" id="IPR014036">
    <property type="entry name" value="DeoR-like_C"/>
</dbReference>
<dbReference type="InterPro" id="IPR036390">
    <property type="entry name" value="WH_DNA-bd_sf"/>
</dbReference>
<protein>
    <recommendedName>
        <fullName evidence="1">Lactose phosphotransferase system repressor</fullName>
    </recommendedName>
</protein>
<dbReference type="PATRIC" id="fig|319652.3.peg.789"/>
<feature type="domain" description="HTH deoR-type" evidence="7">
    <location>
        <begin position="3"/>
        <end position="58"/>
    </location>
</feature>
<dbReference type="GO" id="GO:0003700">
    <property type="term" value="F:DNA-binding transcription factor activity"/>
    <property type="evidence" value="ECO:0007669"/>
    <property type="project" value="InterPro"/>
</dbReference>
<dbReference type="GO" id="GO:0016740">
    <property type="term" value="F:transferase activity"/>
    <property type="evidence" value="ECO:0007669"/>
    <property type="project" value="UniProtKB-KW"/>
</dbReference>
<dbReference type="PANTHER" id="PTHR30363">
    <property type="entry name" value="HTH-TYPE TRANSCRIPTIONAL REGULATOR SRLR-RELATED"/>
    <property type="match status" value="1"/>
</dbReference>
<dbReference type="SUPFAM" id="SSF100950">
    <property type="entry name" value="NagB/RpiA/CoA transferase-like"/>
    <property type="match status" value="1"/>
</dbReference>
<dbReference type="Pfam" id="PF00455">
    <property type="entry name" value="DeoRC"/>
    <property type="match status" value="1"/>
</dbReference>
<evidence type="ECO:0000256" key="3">
    <source>
        <dbReference type="ARBA" id="ARBA00023015"/>
    </source>
</evidence>
<dbReference type="RefSeq" id="WP_057748973.1">
    <property type="nucleotide sequence ID" value="NZ_BJVH01000003.1"/>
</dbReference>
<dbReference type="PRINTS" id="PR00037">
    <property type="entry name" value="HTHLACR"/>
</dbReference>
<keyword evidence="2" id="KW-0678">Repressor</keyword>
<dbReference type="InterPro" id="IPR036388">
    <property type="entry name" value="WH-like_DNA-bd_sf"/>
</dbReference>
<comment type="function">
    <text evidence="6">Repressor of the lactose catabolism operon. Galactose-6-phosphate is the inducer.</text>
</comment>
<gene>
    <name evidence="8" type="ORF">IV80_GL000782</name>
</gene>
<dbReference type="PROSITE" id="PS51000">
    <property type="entry name" value="HTH_DEOR_2"/>
    <property type="match status" value="1"/>
</dbReference>
<keyword evidence="9" id="KW-1185">Reference proteome</keyword>
<sequence>MLKNERVATILSMVNQSGVVTVQELVDALKVSSMTIRRDLDELEQADQIIRIHGGAQSQHFSDKQEASYIQKRKLHVTEKSSIARQVASMIDENETVFLGPGTTNELVSKYLKLTNLRIVTNSLPVFESFRDEHSGYELCLVGGTYRERSGAFIGSLAIELLKNIKMHKAFVGVNGINGNSIMNANSDEGQTQSIALDQSQKKFVVADHSKLDRNDFYTFYQLDKCDGLITDQNVDQQTLKRYQNLTHVFISLDKKQKERLA</sequence>
<evidence type="ECO:0000256" key="1">
    <source>
        <dbReference type="ARBA" id="ARBA00021390"/>
    </source>
</evidence>
<accession>A0A0R2IR54</accession>
<evidence type="ECO:0000259" key="7">
    <source>
        <dbReference type="PROSITE" id="PS51000"/>
    </source>
</evidence>
<evidence type="ECO:0000256" key="6">
    <source>
        <dbReference type="ARBA" id="ARBA00024937"/>
    </source>
</evidence>
<dbReference type="InterPro" id="IPR037171">
    <property type="entry name" value="NagB/RpiA_transferase-like"/>
</dbReference>
<dbReference type="Gene3D" id="3.40.50.1360">
    <property type="match status" value="1"/>
</dbReference>
<dbReference type="SMART" id="SM01134">
    <property type="entry name" value="DeoRC"/>
    <property type="match status" value="1"/>
</dbReference>
<evidence type="ECO:0000313" key="8">
    <source>
        <dbReference type="EMBL" id="KRN67246.1"/>
    </source>
</evidence>
<dbReference type="Proteomes" id="UP000051568">
    <property type="component" value="Unassembled WGS sequence"/>
</dbReference>
<dbReference type="GO" id="GO:0003677">
    <property type="term" value="F:DNA binding"/>
    <property type="evidence" value="ECO:0007669"/>
    <property type="project" value="UniProtKB-KW"/>
</dbReference>
<dbReference type="OrthoDB" id="9798651at2"/>
<organism evidence="8 9">
    <name type="scientific">Pediococcus cellicola</name>
    <dbReference type="NCBI Taxonomy" id="319652"/>
    <lineage>
        <taxon>Bacteria</taxon>
        <taxon>Bacillati</taxon>
        <taxon>Bacillota</taxon>
        <taxon>Bacilli</taxon>
        <taxon>Lactobacillales</taxon>
        <taxon>Lactobacillaceae</taxon>
        <taxon>Pediococcus</taxon>
    </lineage>
</organism>
<evidence type="ECO:0000256" key="4">
    <source>
        <dbReference type="ARBA" id="ARBA00023125"/>
    </source>
</evidence>
<evidence type="ECO:0000256" key="2">
    <source>
        <dbReference type="ARBA" id="ARBA00022491"/>
    </source>
</evidence>